<dbReference type="SUPFAM" id="SSF55486">
    <property type="entry name" value="Metalloproteases ('zincins'), catalytic domain"/>
    <property type="match status" value="1"/>
</dbReference>
<dbReference type="EC" id="3.4.24.-" evidence="7"/>
<dbReference type="GO" id="GO:0046872">
    <property type="term" value="F:metal ion binding"/>
    <property type="evidence" value="ECO:0007669"/>
    <property type="project" value="UniProtKB-KW"/>
</dbReference>
<organism evidence="9 10">
    <name type="scientific">Hypsibius exemplaris</name>
    <name type="common">Freshwater tardigrade</name>
    <dbReference type="NCBI Taxonomy" id="2072580"/>
    <lineage>
        <taxon>Eukaryota</taxon>
        <taxon>Metazoa</taxon>
        <taxon>Ecdysozoa</taxon>
        <taxon>Tardigrada</taxon>
        <taxon>Eutardigrada</taxon>
        <taxon>Parachela</taxon>
        <taxon>Hypsibioidea</taxon>
        <taxon>Hypsibiidae</taxon>
        <taxon>Hypsibius</taxon>
    </lineage>
</organism>
<reference evidence="10" key="1">
    <citation type="submission" date="2017-01" db="EMBL/GenBank/DDBJ databases">
        <title>Comparative genomics of anhydrobiosis in the tardigrade Hypsibius dujardini.</title>
        <authorList>
            <person name="Yoshida Y."/>
            <person name="Koutsovoulos G."/>
            <person name="Laetsch D."/>
            <person name="Stevens L."/>
            <person name="Kumar S."/>
            <person name="Horikawa D."/>
            <person name="Ishino K."/>
            <person name="Komine S."/>
            <person name="Tomita M."/>
            <person name="Blaxter M."/>
            <person name="Arakawa K."/>
        </authorList>
    </citation>
    <scope>NUCLEOTIDE SEQUENCE [LARGE SCALE GENOMIC DNA]</scope>
    <source>
        <strain evidence="10">Z151</strain>
    </source>
</reference>
<protein>
    <recommendedName>
        <fullName evidence="7">Metalloendopeptidase</fullName>
        <ecNumber evidence="7">3.4.24.-</ecNumber>
    </recommendedName>
</protein>
<dbReference type="Gene3D" id="3.40.390.10">
    <property type="entry name" value="Collagenase (Catalytic Domain)"/>
    <property type="match status" value="1"/>
</dbReference>
<evidence type="ECO:0000256" key="7">
    <source>
        <dbReference type="RuleBase" id="RU361183"/>
    </source>
</evidence>
<evidence type="ECO:0000256" key="3">
    <source>
        <dbReference type="ARBA" id="ARBA00022801"/>
    </source>
</evidence>
<comment type="caution">
    <text evidence="9">The sequence shown here is derived from an EMBL/GenBank/DDBJ whole genome shotgun (WGS) entry which is preliminary data.</text>
</comment>
<dbReference type="Proteomes" id="UP000192578">
    <property type="component" value="Unassembled WGS sequence"/>
</dbReference>
<dbReference type="OrthoDB" id="291007at2759"/>
<evidence type="ECO:0000313" key="9">
    <source>
        <dbReference type="EMBL" id="OWA53984.1"/>
    </source>
</evidence>
<dbReference type="GO" id="GO:0006508">
    <property type="term" value="P:proteolysis"/>
    <property type="evidence" value="ECO:0007669"/>
    <property type="project" value="UniProtKB-KW"/>
</dbReference>
<dbReference type="PROSITE" id="PS51864">
    <property type="entry name" value="ASTACIN"/>
    <property type="match status" value="1"/>
</dbReference>
<dbReference type="InterPro" id="IPR024079">
    <property type="entry name" value="MetalloPept_cat_dom_sf"/>
</dbReference>
<gene>
    <name evidence="9" type="ORF">BV898_18407</name>
</gene>
<dbReference type="EMBL" id="MTYJ01000362">
    <property type="protein sequence ID" value="OWA53984.1"/>
    <property type="molecule type" value="Genomic_DNA"/>
</dbReference>
<keyword evidence="1 7" id="KW-0645">Protease</keyword>
<evidence type="ECO:0000256" key="5">
    <source>
        <dbReference type="ARBA" id="ARBA00023049"/>
    </source>
</evidence>
<keyword evidence="5 7" id="KW-0482">Metalloprotease</keyword>
<dbReference type="PRINTS" id="PR00480">
    <property type="entry name" value="ASTACIN"/>
</dbReference>
<comment type="caution">
    <text evidence="6">Lacks conserved residue(s) required for the propagation of feature annotation.</text>
</comment>
<dbReference type="Pfam" id="PF01400">
    <property type="entry name" value="Astacin"/>
    <property type="match status" value="1"/>
</dbReference>
<evidence type="ECO:0000256" key="4">
    <source>
        <dbReference type="ARBA" id="ARBA00022833"/>
    </source>
</evidence>
<proteinExistence type="predicted"/>
<keyword evidence="3 7" id="KW-0378">Hydrolase</keyword>
<evidence type="ECO:0000256" key="2">
    <source>
        <dbReference type="ARBA" id="ARBA00022723"/>
    </source>
</evidence>
<dbReference type="PANTHER" id="PTHR10127:SF780">
    <property type="entry name" value="METALLOENDOPEPTIDASE"/>
    <property type="match status" value="1"/>
</dbReference>
<keyword evidence="2 7" id="KW-0479">Metal-binding</keyword>
<name>A0A9X6NIS2_HYPEX</name>
<evidence type="ECO:0000313" key="10">
    <source>
        <dbReference type="Proteomes" id="UP000192578"/>
    </source>
</evidence>
<dbReference type="PANTHER" id="PTHR10127">
    <property type="entry name" value="DISCOIDIN, CUB, EGF, LAMININ , AND ZINC METALLOPROTEASE DOMAIN CONTAINING"/>
    <property type="match status" value="1"/>
</dbReference>
<evidence type="ECO:0000259" key="8">
    <source>
        <dbReference type="PROSITE" id="PS51864"/>
    </source>
</evidence>
<sequence>MGTCIRFKSRTIERDYIEYVTTRGVIPSLDAWRSHGMPFRSRQYIKVNLDNIQPEYRFAYDKLNTNNLKTPYDYKSIMHYGSTFFAIDVKKPTMVSLTPGVTIGRSDSSRMSPIDKQRINLLYQCTG</sequence>
<accession>A0A9X6NIS2</accession>
<dbReference type="AlphaFoldDB" id="A0A9X6NIS2"/>
<feature type="domain" description="Peptidase M12A" evidence="8">
    <location>
        <begin position="43"/>
        <end position="126"/>
    </location>
</feature>
<evidence type="ECO:0000256" key="1">
    <source>
        <dbReference type="ARBA" id="ARBA00022670"/>
    </source>
</evidence>
<keyword evidence="10" id="KW-1185">Reference proteome</keyword>
<dbReference type="GO" id="GO:0004222">
    <property type="term" value="F:metalloendopeptidase activity"/>
    <property type="evidence" value="ECO:0007669"/>
    <property type="project" value="UniProtKB-UniRule"/>
</dbReference>
<comment type="cofactor">
    <cofactor evidence="7">
        <name>Zn(2+)</name>
        <dbReference type="ChEBI" id="CHEBI:29105"/>
    </cofactor>
    <text evidence="7">Binds 1 zinc ion per subunit.</text>
</comment>
<evidence type="ECO:0000256" key="6">
    <source>
        <dbReference type="PROSITE-ProRule" id="PRU01211"/>
    </source>
</evidence>
<keyword evidence="4 7" id="KW-0862">Zinc</keyword>
<dbReference type="InterPro" id="IPR001506">
    <property type="entry name" value="Peptidase_M12A"/>
</dbReference>